<accession>A0A061FMF9</accession>
<sequence length="53" mass="6030">MEVKDIVFMNKGDGEKQLCQSCILNVAIFSSPLFRVFPSPPLIFFFFSVCNPK</sequence>
<organism evidence="1 2">
    <name type="scientific">Theobroma cacao</name>
    <name type="common">Cacao</name>
    <name type="synonym">Cocoa</name>
    <dbReference type="NCBI Taxonomy" id="3641"/>
    <lineage>
        <taxon>Eukaryota</taxon>
        <taxon>Viridiplantae</taxon>
        <taxon>Streptophyta</taxon>
        <taxon>Embryophyta</taxon>
        <taxon>Tracheophyta</taxon>
        <taxon>Spermatophyta</taxon>
        <taxon>Magnoliopsida</taxon>
        <taxon>eudicotyledons</taxon>
        <taxon>Gunneridae</taxon>
        <taxon>Pentapetalae</taxon>
        <taxon>rosids</taxon>
        <taxon>malvids</taxon>
        <taxon>Malvales</taxon>
        <taxon>Malvaceae</taxon>
        <taxon>Byttnerioideae</taxon>
        <taxon>Theobroma</taxon>
    </lineage>
</organism>
<evidence type="ECO:0000313" key="1">
    <source>
        <dbReference type="EMBL" id="EOY17877.1"/>
    </source>
</evidence>
<name>A0A061FMF9_THECC</name>
<evidence type="ECO:0000313" key="2">
    <source>
        <dbReference type="Proteomes" id="UP000026915"/>
    </source>
</evidence>
<protein>
    <submittedName>
        <fullName evidence="1">Uncharacterized protein</fullName>
    </submittedName>
</protein>
<dbReference type="HOGENOM" id="CLU_3072567_0_0_1"/>
<reference evidence="1 2" key="1">
    <citation type="journal article" date="2013" name="Genome Biol.">
        <title>The genome sequence of the most widely cultivated cacao type and its use to identify candidate genes regulating pod color.</title>
        <authorList>
            <person name="Motamayor J.C."/>
            <person name="Mockaitis K."/>
            <person name="Schmutz J."/>
            <person name="Haiminen N."/>
            <person name="Iii D.L."/>
            <person name="Cornejo O."/>
            <person name="Findley S.D."/>
            <person name="Zheng P."/>
            <person name="Utro F."/>
            <person name="Royaert S."/>
            <person name="Saski C."/>
            <person name="Jenkins J."/>
            <person name="Podicheti R."/>
            <person name="Zhao M."/>
            <person name="Scheffler B.E."/>
            <person name="Stack J.C."/>
            <person name="Feltus F.A."/>
            <person name="Mustiga G.M."/>
            <person name="Amores F."/>
            <person name="Phillips W."/>
            <person name="Marelli J.P."/>
            <person name="May G.D."/>
            <person name="Shapiro H."/>
            <person name="Ma J."/>
            <person name="Bustamante C.D."/>
            <person name="Schnell R.J."/>
            <person name="Main D."/>
            <person name="Gilbert D."/>
            <person name="Parida L."/>
            <person name="Kuhn D.N."/>
        </authorList>
    </citation>
    <scope>NUCLEOTIDE SEQUENCE [LARGE SCALE GENOMIC DNA]</scope>
    <source>
        <strain evidence="2">cv. Matina 1-6</strain>
    </source>
</reference>
<keyword evidence="2" id="KW-1185">Reference proteome</keyword>
<proteinExistence type="predicted"/>
<dbReference type="EMBL" id="CM001888">
    <property type="protein sequence ID" value="EOY17877.1"/>
    <property type="molecule type" value="Genomic_DNA"/>
</dbReference>
<dbReference type="Proteomes" id="UP000026915">
    <property type="component" value="Chromosome 10"/>
</dbReference>
<dbReference type="AlphaFoldDB" id="A0A061FMF9"/>
<dbReference type="Gramene" id="EOY17877">
    <property type="protein sequence ID" value="EOY17877"/>
    <property type="gene ID" value="TCM_042582"/>
</dbReference>
<dbReference type="InParanoid" id="A0A061FMF9"/>
<gene>
    <name evidence="1" type="ORF">TCM_042582</name>
</gene>